<keyword evidence="1" id="KW-0677">Repeat</keyword>
<dbReference type="SMART" id="SM00054">
    <property type="entry name" value="EFh"/>
    <property type="match status" value="4"/>
</dbReference>
<name>A0A818MND5_9BILA</name>
<gene>
    <name evidence="4" type="ORF">OKA104_LOCUS6163</name>
    <name evidence="5" type="ORF">OXD698_LOCUS7011</name>
</gene>
<evidence type="ECO:0000256" key="1">
    <source>
        <dbReference type="ARBA" id="ARBA00022737"/>
    </source>
</evidence>
<feature type="domain" description="EF-hand" evidence="3">
    <location>
        <begin position="11"/>
        <end position="46"/>
    </location>
</feature>
<reference evidence="4" key="1">
    <citation type="submission" date="2021-02" db="EMBL/GenBank/DDBJ databases">
        <authorList>
            <person name="Nowell W R."/>
        </authorList>
    </citation>
    <scope>NUCLEOTIDE SEQUENCE</scope>
</reference>
<dbReference type="CDD" id="cd00051">
    <property type="entry name" value="EFh"/>
    <property type="match status" value="2"/>
</dbReference>
<evidence type="ECO:0000313" key="6">
    <source>
        <dbReference type="Proteomes" id="UP000663881"/>
    </source>
</evidence>
<dbReference type="InterPro" id="IPR011992">
    <property type="entry name" value="EF-hand-dom_pair"/>
</dbReference>
<dbReference type="GO" id="GO:0005509">
    <property type="term" value="F:calcium ion binding"/>
    <property type="evidence" value="ECO:0007669"/>
    <property type="project" value="InterPro"/>
</dbReference>
<dbReference type="InterPro" id="IPR002048">
    <property type="entry name" value="EF_hand_dom"/>
</dbReference>
<organism evidence="4 6">
    <name type="scientific">Adineta steineri</name>
    <dbReference type="NCBI Taxonomy" id="433720"/>
    <lineage>
        <taxon>Eukaryota</taxon>
        <taxon>Metazoa</taxon>
        <taxon>Spiralia</taxon>
        <taxon>Gnathifera</taxon>
        <taxon>Rotifera</taxon>
        <taxon>Eurotatoria</taxon>
        <taxon>Bdelloidea</taxon>
        <taxon>Adinetida</taxon>
        <taxon>Adinetidae</taxon>
        <taxon>Adineta</taxon>
    </lineage>
</organism>
<feature type="domain" description="EF-hand" evidence="3">
    <location>
        <begin position="47"/>
        <end position="82"/>
    </location>
</feature>
<dbReference type="PROSITE" id="PS50222">
    <property type="entry name" value="EF_HAND_2"/>
    <property type="match status" value="4"/>
</dbReference>
<comment type="caution">
    <text evidence="4">The sequence shown here is derived from an EMBL/GenBank/DDBJ whole genome shotgun (WGS) entry which is preliminary data.</text>
</comment>
<accession>A0A818MND5</accession>
<dbReference type="AlphaFoldDB" id="A0A818MND5"/>
<dbReference type="PROSITE" id="PS00018">
    <property type="entry name" value="EF_HAND_1"/>
    <property type="match status" value="2"/>
</dbReference>
<dbReference type="EMBL" id="CAJOAY010000224">
    <property type="protein sequence ID" value="CAF3592038.1"/>
    <property type="molecule type" value="Genomic_DNA"/>
</dbReference>
<dbReference type="Pfam" id="PF13499">
    <property type="entry name" value="EF-hand_7"/>
    <property type="match status" value="2"/>
</dbReference>
<dbReference type="FunFam" id="1.10.238.10:FF:000001">
    <property type="entry name" value="Calmodulin 1"/>
    <property type="match status" value="1"/>
</dbReference>
<dbReference type="InterPro" id="IPR050145">
    <property type="entry name" value="Centrin_CML-like"/>
</dbReference>
<dbReference type="EMBL" id="CAJOAZ010000314">
    <property type="protein sequence ID" value="CAF3612792.1"/>
    <property type="molecule type" value="Genomic_DNA"/>
</dbReference>
<dbReference type="Gene3D" id="1.10.238.10">
    <property type="entry name" value="EF-hand"/>
    <property type="match status" value="2"/>
</dbReference>
<protein>
    <recommendedName>
        <fullName evidence="3">EF-hand domain-containing protein</fullName>
    </recommendedName>
</protein>
<keyword evidence="2" id="KW-0106">Calcium</keyword>
<dbReference type="InterPro" id="IPR018247">
    <property type="entry name" value="EF_Hand_1_Ca_BS"/>
</dbReference>
<evidence type="ECO:0000256" key="2">
    <source>
        <dbReference type="ARBA" id="ARBA00022837"/>
    </source>
</evidence>
<dbReference type="SUPFAM" id="SSF47473">
    <property type="entry name" value="EF-hand"/>
    <property type="match status" value="1"/>
</dbReference>
<sequence length="201" mass="22970">MTMRTNSVSIEQDNKLKEAFALFDRVGSGVIRTKDLEHVMHSIGYQATSAELERMIREVDLDGDGLINFNEFKLMMNHKGENRLEIFNDELLNEAFRIFDKDGNGFITEIGLRSVMSNLGEQLTDDEINDMIREADLDGNRRVDYAEFSALVRRLLQIENHSTTLMAVNSTGAYEGRGIIPFIDDDTEEDIINQTNTKNRK</sequence>
<dbReference type="PANTHER" id="PTHR23050">
    <property type="entry name" value="CALCIUM BINDING PROTEIN"/>
    <property type="match status" value="1"/>
</dbReference>
<evidence type="ECO:0000313" key="4">
    <source>
        <dbReference type="EMBL" id="CAF3592038.1"/>
    </source>
</evidence>
<dbReference type="Proteomes" id="UP000663881">
    <property type="component" value="Unassembled WGS sequence"/>
</dbReference>
<evidence type="ECO:0000259" key="3">
    <source>
        <dbReference type="PROSITE" id="PS50222"/>
    </source>
</evidence>
<feature type="domain" description="EF-hand" evidence="3">
    <location>
        <begin position="87"/>
        <end position="122"/>
    </location>
</feature>
<proteinExistence type="predicted"/>
<feature type="domain" description="EF-hand" evidence="3">
    <location>
        <begin position="123"/>
        <end position="158"/>
    </location>
</feature>
<evidence type="ECO:0000313" key="5">
    <source>
        <dbReference type="EMBL" id="CAF3612792.1"/>
    </source>
</evidence>
<dbReference type="Proteomes" id="UP000663844">
    <property type="component" value="Unassembled WGS sequence"/>
</dbReference>